<evidence type="ECO:0000259" key="2">
    <source>
        <dbReference type="Pfam" id="PF01882"/>
    </source>
</evidence>
<evidence type="ECO:0000256" key="1">
    <source>
        <dbReference type="SAM" id="Phobius"/>
    </source>
</evidence>
<accession>A0A3M4VRH5</accession>
<feature type="transmembrane region" description="Helical" evidence="1">
    <location>
        <begin position="89"/>
        <end position="108"/>
    </location>
</feature>
<dbReference type="PANTHER" id="PTHR33608">
    <property type="entry name" value="BLL2464 PROTEIN"/>
    <property type="match status" value="1"/>
</dbReference>
<dbReference type="InterPro" id="IPR002881">
    <property type="entry name" value="DUF58"/>
</dbReference>
<comment type="caution">
    <text evidence="3">The sequence shown here is derived from an EMBL/GenBank/DDBJ whole genome shotgun (WGS) entry which is preliminary data.</text>
</comment>
<gene>
    <name evidence="3" type="ORF">ALP84_05096</name>
</gene>
<organism evidence="3 4">
    <name type="scientific">Pseudomonas cichorii</name>
    <dbReference type="NCBI Taxonomy" id="36746"/>
    <lineage>
        <taxon>Bacteria</taxon>
        <taxon>Pseudomonadati</taxon>
        <taxon>Pseudomonadota</taxon>
        <taxon>Gammaproteobacteria</taxon>
        <taxon>Pseudomonadales</taxon>
        <taxon>Pseudomonadaceae</taxon>
        <taxon>Pseudomonas</taxon>
    </lineage>
</organism>
<dbReference type="Gene3D" id="3.40.50.410">
    <property type="entry name" value="von Willebrand factor, type A domain"/>
    <property type="match status" value="1"/>
</dbReference>
<name>A0A3M4VRH5_PSECI</name>
<keyword evidence="1" id="KW-0472">Membrane</keyword>
<dbReference type="InterPro" id="IPR036465">
    <property type="entry name" value="vWFA_dom_sf"/>
</dbReference>
<sequence>MARPEPRCRATRFHRPGSWWPGTCAVARWRIRHTGRYQGLRTGGVAPSGKAFGRAGHRRAFGGSGAQTIARSGSGTTPMKQAFRPSTRLLCWFGGLAGVALLHGSLKALGVDLPQQITPLFWAALLSLIGTSLFDLVRLARLPSPSVQRQLPGSLALGRWSEVRLDIEHSSVNTLALQVFDHIPDGLEFENMPLSVTLASGEKVQAGYRLRPVKRGQFVFEHCEVSLPSRLGLWSARRYLPVSGSTRVYPDFARLYGGQLLAVDNWLSQIGVHQRQRRGLGLEFNQLREFREGDSLRQIDWKATARQRTPIAREYQDERDQQIILMLDCGRRMRSQDGDLSHFDHSLNACLLLSYVALRQGDAVGLTTFAGDQHRYLAPVKGQSHLNLLLNTVYDLQSTQHAADYSAAVRQVLARQKRRALVILVTNLRDEDDEELPAAVKQLSRHHRVLVASLREEVLDSLRQSSVQTYDQALAYCGTIDFSNARAGLHERLAAQGIPVMDVRPAELGAQLVTRYLSWKKAGTL</sequence>
<dbReference type="PANTHER" id="PTHR33608:SF3">
    <property type="entry name" value="SLR2013 PROTEIN"/>
    <property type="match status" value="1"/>
</dbReference>
<keyword evidence="1" id="KW-1133">Transmembrane helix</keyword>
<dbReference type="EMBL" id="RBRY01000118">
    <property type="protein sequence ID" value="RMR54446.1"/>
    <property type="molecule type" value="Genomic_DNA"/>
</dbReference>
<evidence type="ECO:0000313" key="3">
    <source>
        <dbReference type="EMBL" id="RMR54446.1"/>
    </source>
</evidence>
<dbReference type="SUPFAM" id="SSF53300">
    <property type="entry name" value="vWA-like"/>
    <property type="match status" value="1"/>
</dbReference>
<reference evidence="3 4" key="1">
    <citation type="submission" date="2018-08" db="EMBL/GenBank/DDBJ databases">
        <title>Recombination of ecologically and evolutionarily significant loci maintains genetic cohesion in the Pseudomonas syringae species complex.</title>
        <authorList>
            <person name="Dillon M."/>
            <person name="Thakur S."/>
            <person name="Almeida R.N.D."/>
            <person name="Weir B.S."/>
            <person name="Guttman D.S."/>
        </authorList>
    </citation>
    <scope>NUCLEOTIDE SEQUENCE [LARGE SCALE GENOMIC DNA]</scope>
    <source>
        <strain evidence="3 4">ICMP 6917</strain>
    </source>
</reference>
<proteinExistence type="predicted"/>
<evidence type="ECO:0000313" key="4">
    <source>
        <dbReference type="Proteomes" id="UP000278332"/>
    </source>
</evidence>
<feature type="domain" description="DUF58" evidence="2">
    <location>
        <begin position="287"/>
        <end position="459"/>
    </location>
</feature>
<dbReference type="Pfam" id="PF01882">
    <property type="entry name" value="DUF58"/>
    <property type="match status" value="1"/>
</dbReference>
<dbReference type="Proteomes" id="UP000278332">
    <property type="component" value="Unassembled WGS sequence"/>
</dbReference>
<dbReference type="AlphaFoldDB" id="A0A3M4VRH5"/>
<protein>
    <recommendedName>
        <fullName evidence="2">DUF58 domain-containing protein</fullName>
    </recommendedName>
</protein>
<keyword evidence="1" id="KW-0812">Transmembrane</keyword>